<dbReference type="OrthoDB" id="9810066at2"/>
<protein>
    <recommendedName>
        <fullName evidence="2">Protein-L-isoaspartate O-methyltransferase</fullName>
    </recommendedName>
    <alternativeName>
        <fullName evidence="3">Protein L-isoaspartyl methyltransferase</fullName>
    </alternativeName>
</protein>
<keyword evidence="4" id="KW-0808">Transferase</keyword>
<proteinExistence type="inferred from homology"/>
<dbReference type="SUPFAM" id="SSF53335">
    <property type="entry name" value="S-adenosyl-L-methionine-dependent methyltransferases"/>
    <property type="match status" value="1"/>
</dbReference>
<evidence type="ECO:0000256" key="1">
    <source>
        <dbReference type="ARBA" id="ARBA00005369"/>
    </source>
</evidence>
<reference evidence="5" key="1">
    <citation type="submission" date="2016-10" db="EMBL/GenBank/DDBJ databases">
        <authorList>
            <person name="Varghese N."/>
            <person name="Submissions S."/>
        </authorList>
    </citation>
    <scope>NUCLEOTIDE SEQUENCE [LARGE SCALE GENOMIC DNA]</scope>
    <source>
        <strain evidence="5">DSM 7481</strain>
    </source>
</reference>
<gene>
    <name evidence="4" type="ORF">SAMN04489710_10929</name>
</gene>
<evidence type="ECO:0000256" key="2">
    <source>
        <dbReference type="ARBA" id="ARBA00013346"/>
    </source>
</evidence>
<dbReference type="PANTHER" id="PTHR11579:SF18">
    <property type="entry name" value="PROTEIN-L-ISOASPARTATE O-METHYLTRANSFERASE"/>
    <property type="match status" value="1"/>
</dbReference>
<keyword evidence="5" id="KW-1185">Reference proteome</keyword>
<dbReference type="GO" id="GO:0032259">
    <property type="term" value="P:methylation"/>
    <property type="evidence" value="ECO:0007669"/>
    <property type="project" value="UniProtKB-KW"/>
</dbReference>
<dbReference type="RefSeq" id="WP_092953442.1">
    <property type="nucleotide sequence ID" value="NZ_FOMQ01000009.1"/>
</dbReference>
<evidence type="ECO:0000313" key="4">
    <source>
        <dbReference type="EMBL" id="SFD92611.1"/>
    </source>
</evidence>
<evidence type="ECO:0000256" key="3">
    <source>
        <dbReference type="ARBA" id="ARBA00030757"/>
    </source>
</evidence>
<dbReference type="InterPro" id="IPR029063">
    <property type="entry name" value="SAM-dependent_MTases_sf"/>
</dbReference>
<dbReference type="AlphaFoldDB" id="A0A1I1WC48"/>
<dbReference type="STRING" id="32040.SAMN04489710_10929"/>
<dbReference type="Pfam" id="PF01135">
    <property type="entry name" value="PCMT"/>
    <property type="match status" value="1"/>
</dbReference>
<keyword evidence="4" id="KW-0489">Methyltransferase</keyword>
<dbReference type="Gene3D" id="3.40.50.150">
    <property type="entry name" value="Vaccinia Virus protein VP39"/>
    <property type="match status" value="1"/>
</dbReference>
<dbReference type="Proteomes" id="UP000199517">
    <property type="component" value="Unassembled WGS sequence"/>
</dbReference>
<sequence length="236" mass="26199">MTLPLNTTADASDPITLARYNMVEQQIRPWNVLDTDVLDLLSAVRREDFVPPAYRGMAFMDMEIPLNPATEEAMRLGQCMLAPRVEARLLQDLQVRPTDRVLEIGAGSGYMAALLARRAEHVVTLEIVPDLVEFARENLLSAGIENAVVRQADGARDAVPDGPFDVIVLSGSVHEVPQHLLALLREGGRLAAITGDEPVMRATFVRRTGDRFATTYPWDTNTARLQGFPERSRFTF</sequence>
<dbReference type="GO" id="GO:0004719">
    <property type="term" value="F:protein-L-isoaspartate (D-aspartate) O-methyltransferase activity"/>
    <property type="evidence" value="ECO:0007669"/>
    <property type="project" value="InterPro"/>
</dbReference>
<comment type="similarity">
    <text evidence="1">Belongs to the methyltransferase superfamily. L-isoaspartyl/D-aspartyl protein methyltransferase family.</text>
</comment>
<name>A0A1I1WC48_9BURK</name>
<dbReference type="EMBL" id="FOMQ01000009">
    <property type="protein sequence ID" value="SFD92611.1"/>
    <property type="molecule type" value="Genomic_DNA"/>
</dbReference>
<accession>A0A1I1WC48</accession>
<dbReference type="CDD" id="cd02440">
    <property type="entry name" value="AdoMet_MTases"/>
    <property type="match status" value="1"/>
</dbReference>
<organism evidence="4 5">
    <name type="scientific">Paracidovorax konjaci</name>
    <dbReference type="NCBI Taxonomy" id="32040"/>
    <lineage>
        <taxon>Bacteria</taxon>
        <taxon>Pseudomonadati</taxon>
        <taxon>Pseudomonadota</taxon>
        <taxon>Betaproteobacteria</taxon>
        <taxon>Burkholderiales</taxon>
        <taxon>Comamonadaceae</taxon>
        <taxon>Paracidovorax</taxon>
    </lineage>
</organism>
<evidence type="ECO:0000313" key="5">
    <source>
        <dbReference type="Proteomes" id="UP000199517"/>
    </source>
</evidence>
<dbReference type="PANTHER" id="PTHR11579">
    <property type="entry name" value="PROTEIN-L-ISOASPARTATE O-METHYLTRANSFERASE"/>
    <property type="match status" value="1"/>
</dbReference>
<dbReference type="GO" id="GO:0005737">
    <property type="term" value="C:cytoplasm"/>
    <property type="evidence" value="ECO:0007669"/>
    <property type="project" value="TreeGrafter"/>
</dbReference>
<dbReference type="InterPro" id="IPR000682">
    <property type="entry name" value="PCMT"/>
</dbReference>